<keyword evidence="5 6" id="KW-0472">Membrane</keyword>
<protein>
    <submittedName>
        <fullName evidence="7">Ribose import permease protein RbsC</fullName>
    </submittedName>
</protein>
<evidence type="ECO:0000256" key="6">
    <source>
        <dbReference type="SAM" id="Phobius"/>
    </source>
</evidence>
<dbReference type="KEGG" id="mlv:CVS47_02511"/>
<feature type="transmembrane region" description="Helical" evidence="6">
    <location>
        <begin position="124"/>
        <end position="144"/>
    </location>
</feature>
<evidence type="ECO:0000256" key="5">
    <source>
        <dbReference type="ARBA" id="ARBA00023136"/>
    </source>
</evidence>
<evidence type="ECO:0000256" key="1">
    <source>
        <dbReference type="ARBA" id="ARBA00004651"/>
    </source>
</evidence>
<dbReference type="EMBL" id="CP031423">
    <property type="protein sequence ID" value="AZS37864.1"/>
    <property type="molecule type" value="Genomic_DNA"/>
</dbReference>
<dbReference type="Proteomes" id="UP000276888">
    <property type="component" value="Chromosome"/>
</dbReference>
<organism evidence="7 8">
    <name type="scientific">Microbacterium lemovicicum</name>
    <dbReference type="NCBI Taxonomy" id="1072463"/>
    <lineage>
        <taxon>Bacteria</taxon>
        <taxon>Bacillati</taxon>
        <taxon>Actinomycetota</taxon>
        <taxon>Actinomycetes</taxon>
        <taxon>Micrococcales</taxon>
        <taxon>Microbacteriaceae</taxon>
        <taxon>Microbacterium</taxon>
    </lineage>
</organism>
<feature type="transmembrane region" description="Helical" evidence="6">
    <location>
        <begin position="100"/>
        <end position="118"/>
    </location>
</feature>
<feature type="transmembrane region" description="Helical" evidence="6">
    <location>
        <begin position="72"/>
        <end position="93"/>
    </location>
</feature>
<comment type="subcellular location">
    <subcellularLocation>
        <location evidence="1">Cell membrane</location>
        <topology evidence="1">Multi-pass membrane protein</topology>
    </subcellularLocation>
</comment>
<dbReference type="AlphaFoldDB" id="A0A3S9WCV3"/>
<feature type="transmembrane region" description="Helical" evidence="6">
    <location>
        <begin position="35"/>
        <end position="60"/>
    </location>
</feature>
<feature type="transmembrane region" description="Helical" evidence="6">
    <location>
        <begin position="240"/>
        <end position="261"/>
    </location>
</feature>
<dbReference type="GO" id="GO:0022857">
    <property type="term" value="F:transmembrane transporter activity"/>
    <property type="evidence" value="ECO:0007669"/>
    <property type="project" value="InterPro"/>
</dbReference>
<feature type="transmembrane region" description="Helical" evidence="6">
    <location>
        <begin position="297"/>
        <end position="316"/>
    </location>
</feature>
<keyword evidence="4 6" id="KW-1133">Transmembrane helix</keyword>
<dbReference type="Pfam" id="PF02653">
    <property type="entry name" value="BPD_transp_2"/>
    <property type="match status" value="1"/>
</dbReference>
<evidence type="ECO:0000256" key="2">
    <source>
        <dbReference type="ARBA" id="ARBA00022475"/>
    </source>
</evidence>
<sequence>MTTAPKEGTHVTTTSSTAVQTGAMEVERPSLPKRIVSVVGVQNISLIIAIALVVAIIGIQNPLFFGVANLRVIGTAITIMGLLAVVQTIVIILGALDISVGSIAGLTSVTSAMIFTAAGTAAGVAGAIAIGVLCGLINGCIIVFGRVNPVIATLATLAAFMGAAQLISDGRAQGYTGADPFFVFLARGAIIGVPVLIWVLVIVAALAYVVLRFTSIGRNIYAVGGNNIASRLAGININRYVIGTYMITGAVAAIAGILITARTGSGQPVSGSEGLELQAITAAALGGAALKGGKGTIVGTLLAVILLGVLTNGMTLLGVNSFWQNVAQGALLVIAVVIQQLRSGERRIGIPG</sequence>
<dbReference type="InterPro" id="IPR001851">
    <property type="entry name" value="ABC_transp_permease"/>
</dbReference>
<evidence type="ECO:0000313" key="8">
    <source>
        <dbReference type="Proteomes" id="UP000276888"/>
    </source>
</evidence>
<name>A0A3S9WCV3_9MICO</name>
<dbReference type="RefSeq" id="WP_206502628.1">
    <property type="nucleotide sequence ID" value="NZ_CP031423.1"/>
</dbReference>
<dbReference type="GO" id="GO:0005886">
    <property type="term" value="C:plasma membrane"/>
    <property type="evidence" value="ECO:0007669"/>
    <property type="project" value="UniProtKB-SubCell"/>
</dbReference>
<dbReference type="PANTHER" id="PTHR32196">
    <property type="entry name" value="ABC TRANSPORTER PERMEASE PROTEIN YPHD-RELATED-RELATED"/>
    <property type="match status" value="1"/>
</dbReference>
<proteinExistence type="predicted"/>
<gene>
    <name evidence="7" type="primary">rbsC_2</name>
    <name evidence="7" type="ORF">CVS47_02511</name>
</gene>
<dbReference type="PANTHER" id="PTHR32196:SF72">
    <property type="entry name" value="RIBOSE IMPORT PERMEASE PROTEIN RBSC"/>
    <property type="match status" value="1"/>
</dbReference>
<feature type="transmembrane region" description="Helical" evidence="6">
    <location>
        <begin position="151"/>
        <end position="168"/>
    </location>
</feature>
<evidence type="ECO:0000256" key="3">
    <source>
        <dbReference type="ARBA" id="ARBA00022692"/>
    </source>
</evidence>
<evidence type="ECO:0000313" key="7">
    <source>
        <dbReference type="EMBL" id="AZS37864.1"/>
    </source>
</evidence>
<dbReference type="CDD" id="cd06579">
    <property type="entry name" value="TM_PBP1_transp_AraH_like"/>
    <property type="match status" value="1"/>
</dbReference>
<accession>A0A3S9WCV3</accession>
<evidence type="ECO:0000256" key="4">
    <source>
        <dbReference type="ARBA" id="ARBA00022989"/>
    </source>
</evidence>
<keyword evidence="2" id="KW-1003">Cell membrane</keyword>
<reference evidence="7 8" key="1">
    <citation type="submission" date="2018-08" db="EMBL/GenBank/DDBJ databases">
        <title>Microbacterium lemovicicum sp. nov., a bacterium isolated from a natural uranium-rich soil.</title>
        <authorList>
            <person name="ORTET P."/>
        </authorList>
    </citation>
    <scope>NUCLEOTIDE SEQUENCE [LARGE SCALE GENOMIC DNA]</scope>
    <source>
        <strain evidence="7 8">Viu22</strain>
    </source>
</reference>
<keyword evidence="3 6" id="KW-0812">Transmembrane</keyword>
<keyword evidence="8" id="KW-1185">Reference proteome</keyword>
<feature type="transmembrane region" description="Helical" evidence="6">
    <location>
        <begin position="188"/>
        <end position="211"/>
    </location>
</feature>